<evidence type="ECO:0000313" key="2">
    <source>
        <dbReference type="Proteomes" id="UP001321473"/>
    </source>
</evidence>
<name>A0AAQ4FJT7_AMBAM</name>
<sequence>MQLYPLRLFSNAVLPTVSTILNKQKKKKINERFAEVSSRNDGGKASLSAPRRGVGGGVALRWLREICIRRSGTEEEYGEKCRLLPDGLGISICHKESGDR</sequence>
<gene>
    <name evidence="1" type="ORF">V5799_023246</name>
</gene>
<evidence type="ECO:0000313" key="1">
    <source>
        <dbReference type="EMBL" id="KAK8786975.1"/>
    </source>
</evidence>
<keyword evidence="2" id="KW-1185">Reference proteome</keyword>
<protein>
    <submittedName>
        <fullName evidence="1">Uncharacterized protein</fullName>
    </submittedName>
</protein>
<dbReference type="Proteomes" id="UP001321473">
    <property type="component" value="Unassembled WGS sequence"/>
</dbReference>
<reference evidence="1 2" key="1">
    <citation type="journal article" date="2023" name="Arcadia Sci">
        <title>De novo assembly of a long-read Amblyomma americanum tick genome.</title>
        <authorList>
            <person name="Chou S."/>
            <person name="Poskanzer K.E."/>
            <person name="Rollins M."/>
            <person name="Thuy-Boun P.S."/>
        </authorList>
    </citation>
    <scope>NUCLEOTIDE SEQUENCE [LARGE SCALE GENOMIC DNA]</scope>
    <source>
        <strain evidence="1">F_SG_1</strain>
        <tissue evidence="1">Salivary glands</tissue>
    </source>
</reference>
<proteinExistence type="predicted"/>
<dbReference type="AlphaFoldDB" id="A0AAQ4FJT7"/>
<accession>A0AAQ4FJT7</accession>
<dbReference type="EMBL" id="JARKHS020002241">
    <property type="protein sequence ID" value="KAK8786975.1"/>
    <property type="molecule type" value="Genomic_DNA"/>
</dbReference>
<comment type="caution">
    <text evidence="1">The sequence shown here is derived from an EMBL/GenBank/DDBJ whole genome shotgun (WGS) entry which is preliminary data.</text>
</comment>
<organism evidence="1 2">
    <name type="scientific">Amblyomma americanum</name>
    <name type="common">Lone star tick</name>
    <dbReference type="NCBI Taxonomy" id="6943"/>
    <lineage>
        <taxon>Eukaryota</taxon>
        <taxon>Metazoa</taxon>
        <taxon>Ecdysozoa</taxon>
        <taxon>Arthropoda</taxon>
        <taxon>Chelicerata</taxon>
        <taxon>Arachnida</taxon>
        <taxon>Acari</taxon>
        <taxon>Parasitiformes</taxon>
        <taxon>Ixodida</taxon>
        <taxon>Ixodoidea</taxon>
        <taxon>Ixodidae</taxon>
        <taxon>Amblyomminae</taxon>
        <taxon>Amblyomma</taxon>
    </lineage>
</organism>